<dbReference type="Pfam" id="PF16135">
    <property type="entry name" value="TDBD"/>
    <property type="match status" value="1"/>
</dbReference>
<evidence type="ECO:0000313" key="6">
    <source>
        <dbReference type="Proteomes" id="UP000516437"/>
    </source>
</evidence>
<feature type="domain" description="Tify" evidence="4">
    <location>
        <begin position="153"/>
        <end position="203"/>
    </location>
</feature>
<dbReference type="GO" id="GO:0006357">
    <property type="term" value="P:regulation of transcription by RNA polymerase II"/>
    <property type="evidence" value="ECO:0007669"/>
    <property type="project" value="TreeGrafter"/>
</dbReference>
<keyword evidence="2" id="KW-0539">Nucleus</keyword>
<keyword evidence="6" id="KW-1185">Reference proteome</keyword>
<feature type="region of interest" description="Disordered" evidence="3">
    <location>
        <begin position="1"/>
        <end position="94"/>
    </location>
</feature>
<evidence type="ECO:0000256" key="2">
    <source>
        <dbReference type="ARBA" id="ARBA00023242"/>
    </source>
</evidence>
<dbReference type="EMBL" id="RXIC02000022">
    <property type="protein sequence ID" value="KAB1216086.1"/>
    <property type="molecule type" value="Genomic_DNA"/>
</dbReference>
<protein>
    <recommendedName>
        <fullName evidence="4">Tify domain-containing protein</fullName>
    </recommendedName>
</protein>
<feature type="compositionally biased region" description="Low complexity" evidence="3">
    <location>
        <begin position="15"/>
        <end position="34"/>
    </location>
</feature>
<evidence type="ECO:0000259" key="4">
    <source>
        <dbReference type="Pfam" id="PF16135"/>
    </source>
</evidence>
<dbReference type="Proteomes" id="UP000516437">
    <property type="component" value="Chromosome 4"/>
</dbReference>
<dbReference type="GO" id="GO:0005634">
    <property type="term" value="C:nucleus"/>
    <property type="evidence" value="ECO:0007669"/>
    <property type="project" value="UniProtKB-SubCell"/>
</dbReference>
<evidence type="ECO:0000256" key="3">
    <source>
        <dbReference type="SAM" id="MobiDB-lite"/>
    </source>
</evidence>
<dbReference type="AlphaFoldDB" id="A0A6A1VVL1"/>
<dbReference type="InterPro" id="IPR032308">
    <property type="entry name" value="TDBD"/>
</dbReference>
<accession>A0A6A1VVL1</accession>
<comment type="caution">
    <text evidence="5">The sequence shown here is derived from an EMBL/GenBank/DDBJ whole genome shotgun (WGS) entry which is preliminary data.</text>
</comment>
<evidence type="ECO:0000313" key="5">
    <source>
        <dbReference type="EMBL" id="KAB1216086.1"/>
    </source>
</evidence>
<feature type="compositionally biased region" description="Basic residues" evidence="3">
    <location>
        <begin position="69"/>
        <end position="84"/>
    </location>
</feature>
<name>A0A6A1VVL1_9ROSI</name>
<sequence length="239" mass="28286">MAYKLRERRSKDKIYISSSSSDSDSIYSDPDYSSTRPQRETQQNRTHHRNLQQATDVHMVELDVSSSRRQARRRGRLHKKRVHKGQMQSNQVEKISRRKRASYSLKRSATYVKRDGKRTILSWLMDLEIIHENEEVWYCMQDDMNQDIILLMGFIRRAGIFFVCCLKEITVLEFEVHAKRDQKMPYVNIFLVQKCYSLLECLFEATTKDIKSKYSGFNQIDPKVTDVDKNDDVRKVCAD</sequence>
<comment type="subcellular location">
    <subcellularLocation>
        <location evidence="1">Nucleus</location>
    </subcellularLocation>
</comment>
<reference evidence="5 6" key="1">
    <citation type="journal article" date="2019" name="Plant Biotechnol. J.">
        <title>The red bayberry genome and genetic basis of sex determination.</title>
        <authorList>
            <person name="Jia H.M."/>
            <person name="Jia H.J."/>
            <person name="Cai Q.L."/>
            <person name="Wang Y."/>
            <person name="Zhao H.B."/>
            <person name="Yang W.F."/>
            <person name="Wang G.Y."/>
            <person name="Li Y.H."/>
            <person name="Zhan D.L."/>
            <person name="Shen Y.T."/>
            <person name="Niu Q.F."/>
            <person name="Chang L."/>
            <person name="Qiu J."/>
            <person name="Zhao L."/>
            <person name="Xie H.B."/>
            <person name="Fu W.Y."/>
            <person name="Jin J."/>
            <person name="Li X.W."/>
            <person name="Jiao Y."/>
            <person name="Zhou C.C."/>
            <person name="Tu T."/>
            <person name="Chai C.Y."/>
            <person name="Gao J.L."/>
            <person name="Fan L.J."/>
            <person name="van de Weg E."/>
            <person name="Wang J.Y."/>
            <person name="Gao Z.S."/>
        </authorList>
    </citation>
    <scope>NUCLEOTIDE SEQUENCE [LARGE SCALE GENOMIC DNA]</scope>
    <source>
        <tissue evidence="5">Leaves</tissue>
    </source>
</reference>
<dbReference type="InterPro" id="IPR042163">
    <property type="entry name" value="PHF12"/>
</dbReference>
<dbReference type="OrthoDB" id="429143at2759"/>
<evidence type="ECO:0000256" key="1">
    <source>
        <dbReference type="ARBA" id="ARBA00004123"/>
    </source>
</evidence>
<gene>
    <name evidence="5" type="ORF">CJ030_MR4G006856</name>
</gene>
<proteinExistence type="predicted"/>
<dbReference type="GO" id="GO:0003714">
    <property type="term" value="F:transcription corepressor activity"/>
    <property type="evidence" value="ECO:0007669"/>
    <property type="project" value="InterPro"/>
</dbReference>
<dbReference type="PANTHER" id="PTHR46309">
    <property type="entry name" value="PHD FINGER PROTEIN 12"/>
    <property type="match status" value="1"/>
</dbReference>
<organism evidence="5 6">
    <name type="scientific">Morella rubra</name>
    <name type="common">Chinese bayberry</name>
    <dbReference type="NCBI Taxonomy" id="262757"/>
    <lineage>
        <taxon>Eukaryota</taxon>
        <taxon>Viridiplantae</taxon>
        <taxon>Streptophyta</taxon>
        <taxon>Embryophyta</taxon>
        <taxon>Tracheophyta</taxon>
        <taxon>Spermatophyta</taxon>
        <taxon>Magnoliopsida</taxon>
        <taxon>eudicotyledons</taxon>
        <taxon>Gunneridae</taxon>
        <taxon>Pentapetalae</taxon>
        <taxon>rosids</taxon>
        <taxon>fabids</taxon>
        <taxon>Fagales</taxon>
        <taxon>Myricaceae</taxon>
        <taxon>Morella</taxon>
    </lineage>
</organism>
<dbReference type="PANTHER" id="PTHR46309:SF5">
    <property type="entry name" value="GNAT FAMILY ACETYLTRANSFERASE"/>
    <property type="match status" value="1"/>
</dbReference>